<feature type="compositionally biased region" description="Polar residues" evidence="9">
    <location>
        <begin position="190"/>
        <end position="202"/>
    </location>
</feature>
<dbReference type="InterPro" id="IPR000757">
    <property type="entry name" value="Beta-glucanase-like"/>
</dbReference>
<organism evidence="12 13">
    <name type="scientific">Testicularia cyperi</name>
    <dbReference type="NCBI Taxonomy" id="1882483"/>
    <lineage>
        <taxon>Eukaryota</taxon>
        <taxon>Fungi</taxon>
        <taxon>Dikarya</taxon>
        <taxon>Basidiomycota</taxon>
        <taxon>Ustilaginomycotina</taxon>
        <taxon>Ustilaginomycetes</taxon>
        <taxon>Ustilaginales</taxon>
        <taxon>Anthracoideaceae</taxon>
        <taxon>Testicularia</taxon>
    </lineage>
</organism>
<evidence type="ECO:0000256" key="10">
    <source>
        <dbReference type="SAM" id="Phobius"/>
    </source>
</evidence>
<dbReference type="GO" id="GO:0006078">
    <property type="term" value="P:(1-&gt;6)-beta-D-glucan biosynthetic process"/>
    <property type="evidence" value="ECO:0007669"/>
    <property type="project" value="TreeGrafter"/>
</dbReference>
<dbReference type="SUPFAM" id="SSF49899">
    <property type="entry name" value="Concanavalin A-like lectins/glucanases"/>
    <property type="match status" value="1"/>
</dbReference>
<feature type="region of interest" description="Disordered" evidence="9">
    <location>
        <begin position="802"/>
        <end position="847"/>
    </location>
</feature>
<keyword evidence="6 10" id="KW-0472">Membrane</keyword>
<keyword evidence="5 10" id="KW-1133">Transmembrane helix</keyword>
<dbReference type="GO" id="GO:0005886">
    <property type="term" value="C:plasma membrane"/>
    <property type="evidence" value="ECO:0007669"/>
    <property type="project" value="TreeGrafter"/>
</dbReference>
<comment type="subcellular location">
    <subcellularLocation>
        <location evidence="1">Membrane</location>
        <topology evidence="1">Single-pass type II membrane protein</topology>
    </subcellularLocation>
</comment>
<dbReference type="PANTHER" id="PTHR31361:SF1">
    <property type="entry name" value="BETA-GLUCAN SYNTHESIS-ASSOCIATED PROTEIN KRE6-RELATED"/>
    <property type="match status" value="1"/>
</dbReference>
<dbReference type="Gene3D" id="2.60.120.200">
    <property type="match status" value="2"/>
</dbReference>
<dbReference type="Pfam" id="PF03935">
    <property type="entry name" value="SKN1_KRE6_Sbg1"/>
    <property type="match status" value="1"/>
</dbReference>
<sequence length="847" mass="92804">MLLLSEQSLLVTCVALCRVGWKQLFLKLYRYDPRRLRPHACVPLRLLSQITFPSGLLSFPFAPEPARNQAQSIHEVSLVTSAPRRPSARVDKHEPYHSGHSEKAPSSLSVTQRAKAQPASCPSSPPRKPSTILAMQVAECKMKPTSLRSSSSFMLSEPNSPSQSRVQSPTQSESSQLRLLSSPVLPYANETPNRSLDSSRSSRQAIARYINVGMHRPLSSVPSDERINPRGVRDTFGLPASLAGSTENTSCGSPSIGESALLFASPFSWDTMDGKEEPDDDLHRPDDPIGPTTGFWGAVIRMRGFLNVGVLLVLASVLLLLFAGFPILSYYTRHHETTKGGFNLGGANASGQIGSIPGMRSTLIDPDTPQEFYTTLSPDGTKTLKLVFSDEFNTPGRSFYPGDDPFWEASDLHYWATNNYEWYSPEAVGTNNGKLEITLAEAPTNDLYFRGGFLTSWNKFCFTGGYLVASVQLPGYANVAGLWPAFWAMGNLGRAGYGATTDGTWPYSYTACDVGTLLNQTDADGNPAAVATGGDVMWNRKYGSKALSFLPGQRLSACTCPGEDHPGPKLSDGSWAGRSAPEIDVFEAQVDGTLGMTVSQSMQTAPFNMYYNLTNSSGPAYEFYKELSHINIYNGQNDQQALSGISLASQEAVQRGGNDSYAIYGFDWSPGMSGHIDWVSDGQHAWRANAAALEGDPVSQISARPVPEEPMYIIFNLGISENFGHPEWDKVRFPATMKVDWVRVYQDENAENVGCDPPDHPTAAYIERHHEAYYNANYTVWGGKPEEGGYGGLWPRNRLYPDGCNAPTSTEPGSPVKPYPQASPVPSSEIALGQSRRRKRRRHHWKT</sequence>
<dbReference type="STRING" id="1882483.A0A317XKM9"/>
<gene>
    <name evidence="12" type="ORF">BCV70DRAFT_213096</name>
</gene>
<accession>A0A317XKM9</accession>
<feature type="compositionally biased region" description="Polar residues" evidence="9">
    <location>
        <begin position="104"/>
        <end position="114"/>
    </location>
</feature>
<evidence type="ECO:0000313" key="13">
    <source>
        <dbReference type="Proteomes" id="UP000246740"/>
    </source>
</evidence>
<feature type="compositionally biased region" description="Basic and acidic residues" evidence="9">
    <location>
        <begin position="88"/>
        <end position="103"/>
    </location>
</feature>
<feature type="transmembrane region" description="Helical" evidence="10">
    <location>
        <begin position="305"/>
        <end position="328"/>
    </location>
</feature>
<keyword evidence="13" id="KW-1185">Reference proteome</keyword>
<feature type="region of interest" description="Disordered" evidence="9">
    <location>
        <begin position="148"/>
        <end position="177"/>
    </location>
</feature>
<evidence type="ECO:0000256" key="1">
    <source>
        <dbReference type="ARBA" id="ARBA00004606"/>
    </source>
</evidence>
<feature type="region of interest" description="Disordered" evidence="9">
    <location>
        <begin position="76"/>
        <end position="129"/>
    </location>
</feature>
<feature type="domain" description="GH16" evidence="11">
    <location>
        <begin position="370"/>
        <end position="750"/>
    </location>
</feature>
<dbReference type="InterPro" id="IPR013320">
    <property type="entry name" value="ConA-like_dom_sf"/>
</dbReference>
<evidence type="ECO:0000256" key="4">
    <source>
        <dbReference type="ARBA" id="ARBA00022968"/>
    </source>
</evidence>
<evidence type="ECO:0000256" key="3">
    <source>
        <dbReference type="ARBA" id="ARBA00022692"/>
    </source>
</evidence>
<dbReference type="AlphaFoldDB" id="A0A317XKM9"/>
<dbReference type="FunFam" id="2.60.120.200:FF:000135">
    <property type="entry name" value="Related to KRE6-glucan synthase subunit"/>
    <property type="match status" value="1"/>
</dbReference>
<name>A0A317XKM9_9BASI</name>
<keyword evidence="3 10" id="KW-0812">Transmembrane</keyword>
<feature type="compositionally biased region" description="Basic residues" evidence="9">
    <location>
        <begin position="835"/>
        <end position="847"/>
    </location>
</feature>
<evidence type="ECO:0000256" key="6">
    <source>
        <dbReference type="ARBA" id="ARBA00023136"/>
    </source>
</evidence>
<reference evidence="12 13" key="1">
    <citation type="journal article" date="2018" name="Mol. Biol. Evol.">
        <title>Broad Genomic Sampling Reveals a Smut Pathogenic Ancestry of the Fungal Clade Ustilaginomycotina.</title>
        <authorList>
            <person name="Kijpornyongpan T."/>
            <person name="Mondo S.J."/>
            <person name="Barry K."/>
            <person name="Sandor L."/>
            <person name="Lee J."/>
            <person name="Lipzen A."/>
            <person name="Pangilinan J."/>
            <person name="LaButti K."/>
            <person name="Hainaut M."/>
            <person name="Henrissat B."/>
            <person name="Grigoriev I.V."/>
            <person name="Spatafora J.W."/>
            <person name="Aime M.C."/>
        </authorList>
    </citation>
    <scope>NUCLEOTIDE SEQUENCE [LARGE SCALE GENOMIC DNA]</scope>
    <source>
        <strain evidence="12 13">MCA 3645</strain>
    </source>
</reference>
<evidence type="ECO:0000256" key="5">
    <source>
        <dbReference type="ARBA" id="ARBA00022989"/>
    </source>
</evidence>
<dbReference type="InParanoid" id="A0A317XKM9"/>
<feature type="compositionally biased region" description="Polar residues" evidence="9">
    <location>
        <begin position="157"/>
        <end position="170"/>
    </location>
</feature>
<dbReference type="InterPro" id="IPR005629">
    <property type="entry name" value="Skn1/Kre6/Sbg1"/>
</dbReference>
<keyword evidence="7" id="KW-0325">Glycoprotein</keyword>
<dbReference type="FunCoup" id="A0A317XKM9">
    <property type="interactions" value="52"/>
</dbReference>
<dbReference type="PROSITE" id="PS51762">
    <property type="entry name" value="GH16_2"/>
    <property type="match status" value="1"/>
</dbReference>
<dbReference type="Proteomes" id="UP000246740">
    <property type="component" value="Unassembled WGS sequence"/>
</dbReference>
<dbReference type="GO" id="GO:0005789">
    <property type="term" value="C:endoplasmic reticulum membrane"/>
    <property type="evidence" value="ECO:0007669"/>
    <property type="project" value="TreeGrafter"/>
</dbReference>
<keyword evidence="8" id="KW-0961">Cell wall biogenesis/degradation</keyword>
<keyword evidence="4" id="KW-0735">Signal-anchor</keyword>
<dbReference type="PANTHER" id="PTHR31361">
    <property type="entry name" value="BETA-GLUCAN SYNTHESIS-ASSOCIATED PROTEIN KRE6-RELATED"/>
    <property type="match status" value="1"/>
</dbReference>
<evidence type="ECO:0000256" key="2">
    <source>
        <dbReference type="ARBA" id="ARBA00010962"/>
    </source>
</evidence>
<evidence type="ECO:0000256" key="8">
    <source>
        <dbReference type="ARBA" id="ARBA00023316"/>
    </source>
</evidence>
<dbReference type="OrthoDB" id="412647at2759"/>
<evidence type="ECO:0000313" key="12">
    <source>
        <dbReference type="EMBL" id="PWY98379.1"/>
    </source>
</evidence>
<comment type="similarity">
    <text evidence="2">Belongs to the SKN1/KRE6 family.</text>
</comment>
<dbReference type="GO" id="GO:0015926">
    <property type="term" value="F:glucosidase activity"/>
    <property type="evidence" value="ECO:0007669"/>
    <property type="project" value="TreeGrafter"/>
</dbReference>
<protein>
    <submittedName>
        <fullName evidence="12">Beta-glucan synthesis-associated</fullName>
    </submittedName>
</protein>
<dbReference type="FunFam" id="2.60.120.200:FF:000259">
    <property type="entry name" value="Chromosome 9, whole genome shotgun sequence"/>
    <property type="match status" value="1"/>
</dbReference>
<dbReference type="GO" id="GO:0031505">
    <property type="term" value="P:fungal-type cell wall organization"/>
    <property type="evidence" value="ECO:0007669"/>
    <property type="project" value="TreeGrafter"/>
</dbReference>
<feature type="region of interest" description="Disordered" evidence="9">
    <location>
        <begin position="183"/>
        <end position="202"/>
    </location>
</feature>
<evidence type="ECO:0000259" key="11">
    <source>
        <dbReference type="PROSITE" id="PS51762"/>
    </source>
</evidence>
<evidence type="ECO:0000256" key="7">
    <source>
        <dbReference type="ARBA" id="ARBA00023180"/>
    </source>
</evidence>
<proteinExistence type="inferred from homology"/>
<evidence type="ECO:0000256" key="9">
    <source>
        <dbReference type="SAM" id="MobiDB-lite"/>
    </source>
</evidence>
<dbReference type="EMBL" id="KZ819199">
    <property type="protein sequence ID" value="PWY98379.1"/>
    <property type="molecule type" value="Genomic_DNA"/>
</dbReference>